<reference evidence="6" key="1">
    <citation type="submission" date="2021-01" db="UniProtKB">
        <authorList>
            <consortium name="EnsemblPlants"/>
        </authorList>
    </citation>
    <scope>IDENTIFICATION</scope>
</reference>
<dbReference type="InterPro" id="IPR035956">
    <property type="entry name" value="RimP_N_sf"/>
</dbReference>
<dbReference type="Pfam" id="PF02576">
    <property type="entry name" value="RimP_N"/>
    <property type="match status" value="1"/>
</dbReference>
<feature type="compositionally biased region" description="Polar residues" evidence="3">
    <location>
        <begin position="27"/>
        <end position="45"/>
    </location>
</feature>
<keyword evidence="2" id="KW-0690">Ribosome biogenesis</keyword>
<evidence type="ECO:0000256" key="1">
    <source>
        <dbReference type="ARBA" id="ARBA00022490"/>
    </source>
</evidence>
<accession>A0A7N1A2P5</accession>
<dbReference type="GO" id="GO:0042274">
    <property type="term" value="P:ribosomal small subunit biogenesis"/>
    <property type="evidence" value="ECO:0007669"/>
    <property type="project" value="InterPro"/>
</dbReference>
<dbReference type="AlphaFoldDB" id="A0A7N1A2P5"/>
<dbReference type="Gramene" id="Kaladp0082s0079.1.v1.1">
    <property type="protein sequence ID" value="Kaladp0082s0079.1.v1.1"/>
    <property type="gene ID" value="Kaladp0082s0079.v1.1"/>
</dbReference>
<name>A0A7N1A2P5_KALFE</name>
<feature type="domain" description="DUF7912" evidence="5">
    <location>
        <begin position="211"/>
        <end position="303"/>
    </location>
</feature>
<proteinExistence type="inferred from homology"/>
<keyword evidence="1" id="KW-0963">Cytoplasm</keyword>
<feature type="region of interest" description="Disordered" evidence="3">
    <location>
        <begin position="19"/>
        <end position="51"/>
    </location>
</feature>
<organism evidence="6 7">
    <name type="scientific">Kalanchoe fedtschenkoi</name>
    <name type="common">Lavender scallops</name>
    <name type="synonym">South American air plant</name>
    <dbReference type="NCBI Taxonomy" id="63787"/>
    <lineage>
        <taxon>Eukaryota</taxon>
        <taxon>Viridiplantae</taxon>
        <taxon>Streptophyta</taxon>
        <taxon>Embryophyta</taxon>
        <taxon>Tracheophyta</taxon>
        <taxon>Spermatophyta</taxon>
        <taxon>Magnoliopsida</taxon>
        <taxon>eudicotyledons</taxon>
        <taxon>Gunneridae</taxon>
        <taxon>Pentapetalae</taxon>
        <taxon>Saxifragales</taxon>
        <taxon>Crassulaceae</taxon>
        <taxon>Kalanchoe</taxon>
    </lineage>
</organism>
<dbReference type="InterPro" id="IPR057234">
    <property type="entry name" value="DUF7912"/>
</dbReference>
<keyword evidence="7" id="KW-1185">Reference proteome</keyword>
<evidence type="ECO:0000259" key="4">
    <source>
        <dbReference type="Pfam" id="PF02576"/>
    </source>
</evidence>
<dbReference type="PANTHER" id="PTHR34544:SF1">
    <property type="entry name" value="OS04G0438300 PROTEIN"/>
    <property type="match status" value="1"/>
</dbReference>
<dbReference type="PANTHER" id="PTHR34544">
    <property type="entry name" value="OSJNBA0006B20.18 PROTEIN"/>
    <property type="match status" value="1"/>
</dbReference>
<dbReference type="Proteomes" id="UP000594263">
    <property type="component" value="Unplaced"/>
</dbReference>
<evidence type="ECO:0000259" key="5">
    <source>
        <dbReference type="Pfam" id="PF25498"/>
    </source>
</evidence>
<dbReference type="InterPro" id="IPR003728">
    <property type="entry name" value="Ribosome_maturation_RimP"/>
</dbReference>
<feature type="domain" description="Ribosome maturation factor RimP N-terminal" evidence="4">
    <location>
        <begin position="148"/>
        <end position="209"/>
    </location>
</feature>
<sequence length="306" mass="34368">MDVISWRVANFSVAPPARLSSPIRLHPSTTRPHPLPNSSSRFTLNSRKKRSPAEPILKPAIIDEVYEDDEDDDLFIDDEFEDEEFMDDGDIDEFIEDDYEGESTELFVGDGGGGGGIRLAGTPWDKEALAIAEDVLLSFDGDLQIYAFRTMVHSVIQVRIEKMSNKSGSPGMDDIEAFSVAYREKLDEAELSGSIPKNISLEVSSPGLERVVRIPQDLDRFKERNMYVKYITVSNEDAANSPAECDGVLRLISFDLETQSCTWGIADVKINREKAGKGRPLNKKQKDWRLTTPFESLRLVRVYADI</sequence>
<protein>
    <recommendedName>
        <fullName evidence="8">Ribosome maturation factor RimP N-terminal domain-containing protein</fullName>
    </recommendedName>
</protein>
<dbReference type="SUPFAM" id="SSF75420">
    <property type="entry name" value="YhbC-like, N-terminal domain"/>
    <property type="match status" value="1"/>
</dbReference>
<dbReference type="HAMAP" id="MF_01077">
    <property type="entry name" value="RimP"/>
    <property type="match status" value="1"/>
</dbReference>
<evidence type="ECO:0008006" key="8">
    <source>
        <dbReference type="Google" id="ProtNLM"/>
    </source>
</evidence>
<evidence type="ECO:0000256" key="3">
    <source>
        <dbReference type="SAM" id="MobiDB-lite"/>
    </source>
</evidence>
<evidence type="ECO:0000313" key="6">
    <source>
        <dbReference type="EnsemblPlants" id="Kaladp0082s0079.1.v1.1"/>
    </source>
</evidence>
<dbReference type="Pfam" id="PF25498">
    <property type="entry name" value="DUF7912"/>
    <property type="match status" value="1"/>
</dbReference>
<evidence type="ECO:0000256" key="2">
    <source>
        <dbReference type="ARBA" id="ARBA00022517"/>
    </source>
</evidence>
<dbReference type="OMA" id="WRLNTPF"/>
<dbReference type="EnsemblPlants" id="Kaladp0082s0079.1.v1.1">
    <property type="protein sequence ID" value="Kaladp0082s0079.1.v1.1"/>
    <property type="gene ID" value="Kaladp0082s0079.v1.1"/>
</dbReference>
<dbReference type="InterPro" id="IPR028989">
    <property type="entry name" value="RimP_N"/>
</dbReference>
<evidence type="ECO:0000313" key="7">
    <source>
        <dbReference type="Proteomes" id="UP000594263"/>
    </source>
</evidence>